<comment type="caution">
    <text evidence="1">The sequence shown here is derived from an EMBL/GenBank/DDBJ whole genome shotgun (WGS) entry which is preliminary data.</text>
</comment>
<proteinExistence type="predicted"/>
<reference evidence="1 2" key="1">
    <citation type="journal article" date="2023" name="Science">
        <title>Complex scaffold remodeling in plant triterpene biosynthesis.</title>
        <authorList>
            <person name="De La Pena R."/>
            <person name="Hodgson H."/>
            <person name="Liu J.C."/>
            <person name="Stephenson M.J."/>
            <person name="Martin A.C."/>
            <person name="Owen C."/>
            <person name="Harkess A."/>
            <person name="Leebens-Mack J."/>
            <person name="Jimenez L.E."/>
            <person name="Osbourn A."/>
            <person name="Sattely E.S."/>
        </authorList>
    </citation>
    <scope>NUCLEOTIDE SEQUENCE [LARGE SCALE GENOMIC DNA]</scope>
    <source>
        <strain evidence="2">cv. JPN11</strain>
        <tissue evidence="1">Leaf</tissue>
    </source>
</reference>
<evidence type="ECO:0000313" key="2">
    <source>
        <dbReference type="Proteomes" id="UP001164539"/>
    </source>
</evidence>
<evidence type="ECO:0000313" key="1">
    <source>
        <dbReference type="EMBL" id="KAJ4719102.1"/>
    </source>
</evidence>
<name>A0ACC1Y7G8_MELAZ</name>
<protein>
    <submittedName>
        <fullName evidence="1">Protein LURP-one-related like</fullName>
    </submittedName>
</protein>
<gene>
    <name evidence="1" type="ORF">OWV82_010718</name>
</gene>
<dbReference type="EMBL" id="CM051398">
    <property type="protein sequence ID" value="KAJ4719102.1"/>
    <property type="molecule type" value="Genomic_DNA"/>
</dbReference>
<accession>A0ACC1Y7G8</accession>
<sequence length="185" mass="20652">MATADADSAPIYTANSAIPVDLFVSKNFIHLTHGDIRFTDSDGKIVYRVNRRLHKRIILDSAGNPLIYICRGDDKGSWQGFKGNHSQEKDLIFSVKRTVKTLTRTEFEVLLVGEISGGSASDFMVKGCPFQRSCTIYRGDSLVAQTSLMYKLGQIYVRRDKFRLTIFPGSVEPALIVALVVIFLD</sequence>
<keyword evidence="2" id="KW-1185">Reference proteome</keyword>
<dbReference type="Proteomes" id="UP001164539">
    <property type="component" value="Chromosome 5"/>
</dbReference>
<organism evidence="1 2">
    <name type="scientific">Melia azedarach</name>
    <name type="common">Chinaberry tree</name>
    <dbReference type="NCBI Taxonomy" id="155640"/>
    <lineage>
        <taxon>Eukaryota</taxon>
        <taxon>Viridiplantae</taxon>
        <taxon>Streptophyta</taxon>
        <taxon>Embryophyta</taxon>
        <taxon>Tracheophyta</taxon>
        <taxon>Spermatophyta</taxon>
        <taxon>Magnoliopsida</taxon>
        <taxon>eudicotyledons</taxon>
        <taxon>Gunneridae</taxon>
        <taxon>Pentapetalae</taxon>
        <taxon>rosids</taxon>
        <taxon>malvids</taxon>
        <taxon>Sapindales</taxon>
        <taxon>Meliaceae</taxon>
        <taxon>Melia</taxon>
    </lineage>
</organism>